<dbReference type="Gene3D" id="2.40.70.10">
    <property type="entry name" value="Acid Proteases"/>
    <property type="match status" value="2"/>
</dbReference>
<dbReference type="InterPro" id="IPR001461">
    <property type="entry name" value="Aspartic_peptidase_A1"/>
</dbReference>
<keyword evidence="3" id="KW-1015">Disulfide bond</keyword>
<feature type="signal peptide" evidence="4">
    <location>
        <begin position="1"/>
        <end position="17"/>
    </location>
</feature>
<dbReference type="GO" id="GO:0004190">
    <property type="term" value="F:aspartic-type endopeptidase activity"/>
    <property type="evidence" value="ECO:0007669"/>
    <property type="project" value="InterPro"/>
</dbReference>
<evidence type="ECO:0000259" key="5">
    <source>
        <dbReference type="PROSITE" id="PS51767"/>
    </source>
</evidence>
<dbReference type="InterPro" id="IPR033121">
    <property type="entry name" value="PEPTIDASE_A1"/>
</dbReference>
<evidence type="ECO:0000256" key="1">
    <source>
        <dbReference type="ARBA" id="ARBA00007447"/>
    </source>
</evidence>
<evidence type="ECO:0000256" key="4">
    <source>
        <dbReference type="SAM" id="SignalP"/>
    </source>
</evidence>
<dbReference type="PANTHER" id="PTHR47966">
    <property type="entry name" value="BETA-SITE APP-CLEAVING ENZYME, ISOFORM A-RELATED"/>
    <property type="match status" value="1"/>
</dbReference>
<dbReference type="RefSeq" id="XP_056507380.1">
    <property type="nucleotide sequence ID" value="XM_056659087.1"/>
</dbReference>
<comment type="similarity">
    <text evidence="1">Belongs to the peptidase A1 family.</text>
</comment>
<evidence type="ECO:0000256" key="3">
    <source>
        <dbReference type="PIRSR" id="PIRSR601461-2"/>
    </source>
</evidence>
<reference evidence="6" key="2">
    <citation type="journal article" date="2023" name="IMA Fungus">
        <title>Comparative genomic study of the Penicillium genus elucidates a diverse pangenome and 15 lateral gene transfer events.</title>
        <authorList>
            <person name="Petersen C."/>
            <person name="Sorensen T."/>
            <person name="Nielsen M.R."/>
            <person name="Sondergaard T.E."/>
            <person name="Sorensen J.L."/>
            <person name="Fitzpatrick D.A."/>
            <person name="Frisvad J.C."/>
            <person name="Nielsen K.L."/>
        </authorList>
    </citation>
    <scope>NUCLEOTIDE SEQUENCE</scope>
    <source>
        <strain evidence="6">IBT 34128</strain>
    </source>
</reference>
<dbReference type="PROSITE" id="PS51767">
    <property type="entry name" value="PEPTIDASE_A1"/>
    <property type="match status" value="1"/>
</dbReference>
<comment type="caution">
    <text evidence="6">The sequence shown here is derived from an EMBL/GenBank/DDBJ whole genome shotgun (WGS) entry which is preliminary data.</text>
</comment>
<dbReference type="OrthoDB" id="771136at2759"/>
<dbReference type="Pfam" id="PF00026">
    <property type="entry name" value="Asp"/>
    <property type="match status" value="1"/>
</dbReference>
<reference evidence="6" key="1">
    <citation type="submission" date="2022-11" db="EMBL/GenBank/DDBJ databases">
        <authorList>
            <person name="Petersen C."/>
        </authorList>
    </citation>
    <scope>NUCLEOTIDE SEQUENCE</scope>
    <source>
        <strain evidence="6">IBT 34128</strain>
    </source>
</reference>
<evidence type="ECO:0000313" key="6">
    <source>
        <dbReference type="EMBL" id="KAJ5083983.1"/>
    </source>
</evidence>
<proteinExistence type="inferred from homology"/>
<gene>
    <name evidence="6" type="ORF">NUU61_008562</name>
</gene>
<dbReference type="InterPro" id="IPR021109">
    <property type="entry name" value="Peptidase_aspartic_dom_sf"/>
</dbReference>
<sequence length="452" mass="48237">MRCGSLLALLGIPLASALSLENTNAPSVFEVQFEHGSRAPRATRLSTRADILDLDTSVLGDYFLQTNISVGTPPQELNVLFHTVGNECWIQAAHLHACDLLRHEKPCGSHGAYNRSESTSAKFIGSGFAVNDSAFRVTGDFVTDSLTIGNVKLDAMKLGVVRDGVTSNVLGLGYGEHNSSSISLPQALADGDIIKSPAFSLWIENPHGRPTPATAHRGAGRVLFGGVNKAKYVGTLHTLPIVDGPPGSRKGFRVNMTGLAINDTSASPKTFPKDAIFDIGMSLSYVPEAAARDIFARLGVTNIPDKGQVSIPCNASELNTTLTFEFGAATFNFPVWVFMTQDSLYGSSEYEDGTCYLGIATNKDYLHKGSAVFGANFLRLIYSVYDLENGEISLARRNWTGFSDDIVEITTGKNAVPGASATTTEKSAALHYGNPGVMQALLAAVVGVFMFL</sequence>
<keyword evidence="7" id="KW-1185">Reference proteome</keyword>
<keyword evidence="2" id="KW-0378">Hydrolase</keyword>
<accession>A0A9W9JWC4</accession>
<evidence type="ECO:0000256" key="2">
    <source>
        <dbReference type="ARBA" id="ARBA00022801"/>
    </source>
</evidence>
<evidence type="ECO:0000313" key="7">
    <source>
        <dbReference type="Proteomes" id="UP001141434"/>
    </source>
</evidence>
<dbReference type="PRINTS" id="PR00792">
    <property type="entry name" value="PEPSIN"/>
</dbReference>
<feature type="domain" description="Peptidase A1" evidence="5">
    <location>
        <begin position="64"/>
        <end position="395"/>
    </location>
</feature>
<dbReference type="AlphaFoldDB" id="A0A9W9JWC4"/>
<dbReference type="GeneID" id="81398256"/>
<feature type="disulfide bond" evidence="3">
    <location>
        <begin position="313"/>
        <end position="355"/>
    </location>
</feature>
<feature type="chain" id="PRO_5040888688" description="Peptidase A1 domain-containing protein" evidence="4">
    <location>
        <begin position="18"/>
        <end position="452"/>
    </location>
</feature>
<protein>
    <recommendedName>
        <fullName evidence="5">Peptidase A1 domain-containing protein</fullName>
    </recommendedName>
</protein>
<name>A0A9W9JWC4_9EURO</name>
<dbReference type="Proteomes" id="UP001141434">
    <property type="component" value="Unassembled WGS sequence"/>
</dbReference>
<organism evidence="6 7">
    <name type="scientific">Penicillium alfredii</name>
    <dbReference type="NCBI Taxonomy" id="1506179"/>
    <lineage>
        <taxon>Eukaryota</taxon>
        <taxon>Fungi</taxon>
        <taxon>Dikarya</taxon>
        <taxon>Ascomycota</taxon>
        <taxon>Pezizomycotina</taxon>
        <taxon>Eurotiomycetes</taxon>
        <taxon>Eurotiomycetidae</taxon>
        <taxon>Eurotiales</taxon>
        <taxon>Aspergillaceae</taxon>
        <taxon>Penicillium</taxon>
    </lineage>
</organism>
<dbReference type="SUPFAM" id="SSF50630">
    <property type="entry name" value="Acid proteases"/>
    <property type="match status" value="1"/>
</dbReference>
<keyword evidence="4" id="KW-0732">Signal</keyword>
<dbReference type="PANTHER" id="PTHR47966:SF65">
    <property type="entry name" value="ASPARTIC-TYPE ENDOPEPTIDASE"/>
    <property type="match status" value="1"/>
</dbReference>
<dbReference type="EMBL" id="JAPMSZ010000011">
    <property type="protein sequence ID" value="KAJ5083983.1"/>
    <property type="molecule type" value="Genomic_DNA"/>
</dbReference>
<dbReference type="GO" id="GO:0006508">
    <property type="term" value="P:proteolysis"/>
    <property type="evidence" value="ECO:0007669"/>
    <property type="project" value="InterPro"/>
</dbReference>